<dbReference type="Proteomes" id="UP000295380">
    <property type="component" value="Unassembled WGS sequence"/>
</dbReference>
<proteinExistence type="predicted"/>
<evidence type="ECO:0000256" key="3">
    <source>
        <dbReference type="SAM" id="SignalP"/>
    </source>
</evidence>
<feature type="region of interest" description="Disordered" evidence="2">
    <location>
        <begin position="341"/>
        <end position="363"/>
    </location>
</feature>
<sequence>MSIRRVALVWLLGALAPSLAWGATPLIVEAALDRQVAAPLLDAFEAAYPNIQLTFRDHSTLEVDARVANEDNPPDVVISSAMPWQMARVNEGYAQPLESPAARAWPQWAKWRNEVFGFTFEPIVMAYRLDLARYMLPPKTHADLHTLLRRHRETLRGKVTTYSPLRSGVGYSLFQQDARYTTRFWDLVAAMGAADTHLEANTRSMLEGLSDGRYWLGYNLLGSYAMHWAQTHPEVIVQIPQDYSLVMMRMAFIHRDAPHPAAARAFLDFLLSQEGQRVIAGETPLFSVRPGVIGPYTAQRLRDQAGDRLYPIPLNASLLAFVDPARRAAFLERWQREFHRLSHPAPAQTPAATEPRIDKSSQR</sequence>
<gene>
    <name evidence="4" type="ORF">C8E00_102401</name>
</gene>
<evidence type="ECO:0000313" key="4">
    <source>
        <dbReference type="EMBL" id="TDU23901.1"/>
    </source>
</evidence>
<reference evidence="4 5" key="1">
    <citation type="submission" date="2019-03" db="EMBL/GenBank/DDBJ databases">
        <title>Genomic Encyclopedia of Type Strains, Phase IV (KMG-IV): sequencing the most valuable type-strain genomes for metagenomic binning, comparative biology and taxonomic classification.</title>
        <authorList>
            <person name="Goeker M."/>
        </authorList>
    </citation>
    <scope>NUCLEOTIDE SEQUENCE [LARGE SCALE GENOMIC DNA]</scope>
    <source>
        <strain evidence="4 5">DSM 6770</strain>
    </source>
</reference>
<keyword evidence="5" id="KW-1185">Reference proteome</keyword>
<dbReference type="Pfam" id="PF13531">
    <property type="entry name" value="SBP_bac_11"/>
    <property type="match status" value="1"/>
</dbReference>
<name>A0A4R7NTG8_9GAMM</name>
<keyword evidence="1 3" id="KW-0732">Signal</keyword>
<evidence type="ECO:0000256" key="2">
    <source>
        <dbReference type="SAM" id="MobiDB-lite"/>
    </source>
</evidence>
<dbReference type="AlphaFoldDB" id="A0A4R7NTG8"/>
<accession>A0A4R7NTG8</accession>
<organism evidence="4 5">
    <name type="scientific">Chromohalobacter marismortui</name>
    <dbReference type="NCBI Taxonomy" id="42055"/>
    <lineage>
        <taxon>Bacteria</taxon>
        <taxon>Pseudomonadati</taxon>
        <taxon>Pseudomonadota</taxon>
        <taxon>Gammaproteobacteria</taxon>
        <taxon>Oceanospirillales</taxon>
        <taxon>Halomonadaceae</taxon>
        <taxon>Chromohalobacter</taxon>
    </lineage>
</organism>
<evidence type="ECO:0000256" key="1">
    <source>
        <dbReference type="ARBA" id="ARBA00022729"/>
    </source>
</evidence>
<dbReference type="PANTHER" id="PTHR30006:SF25">
    <property type="entry name" value="PHOSPHOGLYCERATE TRANSPORT REGULATORY PROTEIN PGTC"/>
    <property type="match status" value="1"/>
</dbReference>
<evidence type="ECO:0000313" key="5">
    <source>
        <dbReference type="Proteomes" id="UP000295380"/>
    </source>
</evidence>
<feature type="compositionally biased region" description="Low complexity" evidence="2">
    <location>
        <begin position="344"/>
        <end position="354"/>
    </location>
</feature>
<feature type="signal peptide" evidence="3">
    <location>
        <begin position="1"/>
        <end position="22"/>
    </location>
</feature>
<protein>
    <submittedName>
        <fullName evidence="4">Iron(III) transport system substrate-binding protein</fullName>
    </submittedName>
</protein>
<dbReference type="PANTHER" id="PTHR30006">
    <property type="entry name" value="THIAMINE-BINDING PERIPLASMIC PROTEIN-RELATED"/>
    <property type="match status" value="1"/>
</dbReference>
<dbReference type="RefSeq" id="WP_133695396.1">
    <property type="nucleotide sequence ID" value="NZ_SOBR01000002.1"/>
</dbReference>
<dbReference type="GO" id="GO:0030288">
    <property type="term" value="C:outer membrane-bounded periplasmic space"/>
    <property type="evidence" value="ECO:0007669"/>
    <property type="project" value="TreeGrafter"/>
</dbReference>
<comment type="caution">
    <text evidence="4">The sequence shown here is derived from an EMBL/GenBank/DDBJ whole genome shotgun (WGS) entry which is preliminary data.</text>
</comment>
<dbReference type="Gene3D" id="3.40.190.10">
    <property type="entry name" value="Periplasmic binding protein-like II"/>
    <property type="match status" value="2"/>
</dbReference>
<dbReference type="EMBL" id="SOBR01000002">
    <property type="protein sequence ID" value="TDU23901.1"/>
    <property type="molecule type" value="Genomic_DNA"/>
</dbReference>
<feature type="chain" id="PRO_5020816676" evidence="3">
    <location>
        <begin position="23"/>
        <end position="363"/>
    </location>
</feature>
<dbReference type="SUPFAM" id="SSF53850">
    <property type="entry name" value="Periplasmic binding protein-like II"/>
    <property type="match status" value="1"/>
</dbReference>
<dbReference type="OrthoDB" id="8673316at2"/>